<dbReference type="InterPro" id="IPR015915">
    <property type="entry name" value="Kelch-typ_b-propeller"/>
</dbReference>
<dbReference type="PANTHER" id="PTHR24412">
    <property type="entry name" value="KELCH PROTEIN"/>
    <property type="match status" value="1"/>
</dbReference>
<evidence type="ECO:0000256" key="6">
    <source>
        <dbReference type="ARBA" id="ARBA00022786"/>
    </source>
</evidence>
<dbReference type="InterPro" id="IPR006652">
    <property type="entry name" value="Kelch_1"/>
</dbReference>
<keyword evidence="6" id="KW-0833">Ubl conjugation pathway</keyword>
<dbReference type="EMBL" id="MTYJ01000023">
    <property type="protein sequence ID" value="OQV21355.1"/>
    <property type="molecule type" value="Genomic_DNA"/>
</dbReference>
<dbReference type="Gene3D" id="1.25.40.420">
    <property type="match status" value="1"/>
</dbReference>
<comment type="caution">
    <text evidence="8">The sequence shown here is derived from an EMBL/GenBank/DDBJ whole genome shotgun (WGS) entry which is preliminary data.</text>
</comment>
<name>A0A1W0X1K9_HYPEX</name>
<keyword evidence="4" id="KW-0963">Cytoplasm</keyword>
<keyword evidence="5" id="KW-0677">Repeat</keyword>
<sequence>MMFLMAPDSISQALCQNSPLVGPCNALGIADFANQHGCTSLTKTTREFIDKHCADVSETDEFLQQSVCQLINLIKRDELVVKSESEVYNAVMLWIKYDEKNRRPHLEDIVYVVRCYFLSPDFLERQLKSCEVLKSHPNCRQYLEKIMCDLTSHKKCQMRRRRNPDLPTVIYVVGGYIRYSLSRLECFDPKATSWRTLKDMPTCRSGVCAAFVHGLLYVAGGHCAQSEGNSDSSSMDAYDPFSDSWRSCSAMSVARSRAAAVALDNQFYVVGGSMQTTFHRSGERYNPNDETWSPIADMSRARLGLGVASLNRLLYAVGGFDGVERLQCVECYDPDTNSWRYVAPMSTVRSGAGVVALDGLLYAVGGYDGRNQLASVERYDSEADRWSPVAGMHTARSALSVVAVDGRIYAIGGTKTVRILHRSRELRPRAGRVDRGAEHAGGAEWPRCCGWWGSCCYAESASPTPR</sequence>
<dbReference type="Gene3D" id="2.120.10.80">
    <property type="entry name" value="Kelch-type beta propeller"/>
    <property type="match status" value="1"/>
</dbReference>
<evidence type="ECO:0000256" key="4">
    <source>
        <dbReference type="ARBA" id="ARBA00022490"/>
    </source>
</evidence>
<evidence type="ECO:0000259" key="7">
    <source>
        <dbReference type="SMART" id="SM00875"/>
    </source>
</evidence>
<proteinExistence type="predicted"/>
<feature type="domain" description="BACK" evidence="7">
    <location>
        <begin position="26"/>
        <end position="128"/>
    </location>
</feature>
<evidence type="ECO:0000313" key="8">
    <source>
        <dbReference type="EMBL" id="OQV21355.1"/>
    </source>
</evidence>
<dbReference type="GO" id="GO:0005737">
    <property type="term" value="C:cytoplasm"/>
    <property type="evidence" value="ECO:0007669"/>
    <property type="project" value="UniProtKB-SubCell"/>
</dbReference>
<dbReference type="AlphaFoldDB" id="A0A1W0X1K9"/>
<evidence type="ECO:0000313" key="9">
    <source>
        <dbReference type="Proteomes" id="UP000192578"/>
    </source>
</evidence>
<dbReference type="OrthoDB" id="45365at2759"/>
<dbReference type="PANTHER" id="PTHR24412:SF401">
    <property type="entry name" value="FI11917P"/>
    <property type="match status" value="1"/>
</dbReference>
<dbReference type="SMART" id="SM00612">
    <property type="entry name" value="Kelch"/>
    <property type="match status" value="5"/>
</dbReference>
<comment type="pathway">
    <text evidence="2">Protein modification; protein ubiquitination.</text>
</comment>
<gene>
    <name evidence="8" type="ORF">BV898_04564</name>
</gene>
<dbReference type="UniPathway" id="UPA00143"/>
<dbReference type="Proteomes" id="UP000192578">
    <property type="component" value="Unassembled WGS sequence"/>
</dbReference>
<accession>A0A1W0X1K9</accession>
<evidence type="ECO:0000256" key="1">
    <source>
        <dbReference type="ARBA" id="ARBA00004496"/>
    </source>
</evidence>
<comment type="subcellular location">
    <subcellularLocation>
        <location evidence="1">Cytoplasm</location>
    </subcellularLocation>
</comment>
<dbReference type="FunFam" id="1.25.40.420:FF:000001">
    <property type="entry name" value="Kelch-like family member 12"/>
    <property type="match status" value="1"/>
</dbReference>
<dbReference type="Pfam" id="PF01344">
    <property type="entry name" value="Kelch_1"/>
    <property type="match status" value="5"/>
</dbReference>
<evidence type="ECO:0000256" key="5">
    <source>
        <dbReference type="ARBA" id="ARBA00022737"/>
    </source>
</evidence>
<organism evidence="8 9">
    <name type="scientific">Hypsibius exemplaris</name>
    <name type="common">Freshwater tardigrade</name>
    <dbReference type="NCBI Taxonomy" id="2072580"/>
    <lineage>
        <taxon>Eukaryota</taxon>
        <taxon>Metazoa</taxon>
        <taxon>Ecdysozoa</taxon>
        <taxon>Tardigrada</taxon>
        <taxon>Eutardigrada</taxon>
        <taxon>Parachela</taxon>
        <taxon>Hypsibioidea</taxon>
        <taxon>Hypsibiidae</taxon>
        <taxon>Hypsibius</taxon>
    </lineage>
</organism>
<reference evidence="9" key="1">
    <citation type="submission" date="2017-01" db="EMBL/GenBank/DDBJ databases">
        <title>Comparative genomics of anhydrobiosis in the tardigrade Hypsibius dujardini.</title>
        <authorList>
            <person name="Yoshida Y."/>
            <person name="Koutsovoulos G."/>
            <person name="Laetsch D."/>
            <person name="Stevens L."/>
            <person name="Kumar S."/>
            <person name="Horikawa D."/>
            <person name="Ishino K."/>
            <person name="Komine S."/>
            <person name="Tomita M."/>
            <person name="Blaxter M."/>
            <person name="Arakawa K."/>
        </authorList>
    </citation>
    <scope>NUCLEOTIDE SEQUENCE [LARGE SCALE GENOMIC DNA]</scope>
    <source>
        <strain evidence="9">Z151</strain>
    </source>
</reference>
<dbReference type="FunFam" id="2.120.10.80:FF:000024">
    <property type="entry name" value="Kelch-like ECH-associated protein 1"/>
    <property type="match status" value="1"/>
</dbReference>
<dbReference type="SMART" id="SM00875">
    <property type="entry name" value="BACK"/>
    <property type="match status" value="1"/>
</dbReference>
<dbReference type="InterPro" id="IPR011705">
    <property type="entry name" value="BACK"/>
</dbReference>
<dbReference type="GO" id="GO:0016567">
    <property type="term" value="P:protein ubiquitination"/>
    <property type="evidence" value="ECO:0007669"/>
    <property type="project" value="UniProtKB-UniPathway"/>
</dbReference>
<dbReference type="Pfam" id="PF07707">
    <property type="entry name" value="BACK"/>
    <property type="match status" value="1"/>
</dbReference>
<evidence type="ECO:0000256" key="2">
    <source>
        <dbReference type="ARBA" id="ARBA00004906"/>
    </source>
</evidence>
<dbReference type="SUPFAM" id="SSF117281">
    <property type="entry name" value="Kelch motif"/>
    <property type="match status" value="1"/>
</dbReference>
<protein>
    <submittedName>
        <fullName evidence="8">Kelch-like ECH-associated protein 1</fullName>
    </submittedName>
</protein>
<keyword evidence="9" id="KW-1185">Reference proteome</keyword>
<evidence type="ECO:0000256" key="3">
    <source>
        <dbReference type="ARBA" id="ARBA00022441"/>
    </source>
</evidence>
<keyword evidence="3" id="KW-0880">Kelch repeat</keyword>